<evidence type="ECO:0000256" key="1">
    <source>
        <dbReference type="SAM" id="Phobius"/>
    </source>
</evidence>
<feature type="transmembrane region" description="Helical" evidence="1">
    <location>
        <begin position="12"/>
        <end position="32"/>
    </location>
</feature>
<keyword evidence="1" id="KW-0472">Membrane</keyword>
<protein>
    <recommendedName>
        <fullName evidence="4">DUF304 domain-containing protein</fullName>
    </recommendedName>
</protein>
<sequence length="145" mass="16216">MSHLYQKNTLATILRWVGSVLLILTILFGIFFYPIIPAGLICGFLLLGVAEALKLLQGIYNRLDPEFDVNLVASDPQRGAVSKIYNNLGKTVLSIKETKMRFHYLVETTEGKEVVNIGFFEPRFMTVEAAVEQGIIEGSEQVTHI</sequence>
<name>A0ABV8X573_9LACT</name>
<evidence type="ECO:0000313" key="3">
    <source>
        <dbReference type="Proteomes" id="UP001595817"/>
    </source>
</evidence>
<keyword evidence="3" id="KW-1185">Reference proteome</keyword>
<reference evidence="3" key="1">
    <citation type="journal article" date="2019" name="Int. J. Syst. Evol. Microbiol.">
        <title>The Global Catalogue of Microorganisms (GCM) 10K type strain sequencing project: providing services to taxonomists for standard genome sequencing and annotation.</title>
        <authorList>
            <consortium name="The Broad Institute Genomics Platform"/>
            <consortium name="The Broad Institute Genome Sequencing Center for Infectious Disease"/>
            <person name="Wu L."/>
            <person name="Ma J."/>
        </authorList>
    </citation>
    <scope>NUCLEOTIDE SEQUENCE [LARGE SCALE GENOMIC DNA]</scope>
    <source>
        <strain evidence="3">CCUG 59778</strain>
    </source>
</reference>
<keyword evidence="1" id="KW-0812">Transmembrane</keyword>
<evidence type="ECO:0008006" key="4">
    <source>
        <dbReference type="Google" id="ProtNLM"/>
    </source>
</evidence>
<organism evidence="2 3">
    <name type="scientific">Chungangia koreensis</name>
    <dbReference type="NCBI Taxonomy" id="752657"/>
    <lineage>
        <taxon>Bacteria</taxon>
        <taxon>Bacillati</taxon>
        <taxon>Bacillota</taxon>
        <taxon>Bacilli</taxon>
        <taxon>Lactobacillales</taxon>
        <taxon>Chungangia</taxon>
    </lineage>
</organism>
<keyword evidence="1" id="KW-1133">Transmembrane helix</keyword>
<dbReference type="RefSeq" id="WP_378155309.1">
    <property type="nucleotide sequence ID" value="NZ_JBHSEC010000019.1"/>
</dbReference>
<dbReference type="EMBL" id="JBHSEC010000019">
    <property type="protein sequence ID" value="MFC4410921.1"/>
    <property type="molecule type" value="Genomic_DNA"/>
</dbReference>
<evidence type="ECO:0000313" key="2">
    <source>
        <dbReference type="EMBL" id="MFC4410921.1"/>
    </source>
</evidence>
<gene>
    <name evidence="2" type="ORF">ACFOZY_10880</name>
</gene>
<proteinExistence type="predicted"/>
<accession>A0ABV8X573</accession>
<comment type="caution">
    <text evidence="2">The sequence shown here is derived from an EMBL/GenBank/DDBJ whole genome shotgun (WGS) entry which is preliminary data.</text>
</comment>
<dbReference type="Proteomes" id="UP001595817">
    <property type="component" value="Unassembled WGS sequence"/>
</dbReference>